<sequence>MINLEALPWILLQNLVNGITYAKRSRWITSVDQPDEIKVYPGREHLFGSRIFRPASTNNALPLVIRIHGGGFIMNSPCTDDNAARYVADNVGCNVVSVDYSKAPRNPFPAAYEDLVALSLDIIGDSSLHVNPEQVVLWGSSAGANLALAIAQDPRLRSKIAGVLANTPVVELITPFEAKMASRPDPAVPDFLQTTYSNLLKFYLAGQDISTKDVRLNPSQFAKRENLPKHMYLTSAEHDLLSRESRLMAEDLAKGAEKQQLDDGWQAGSVKWSLDRGVKHAYEAFPEKDPKAEAARLLAIEATRQNVVSWLKAVFKAT</sequence>
<dbReference type="Gene3D" id="3.40.50.1820">
    <property type="entry name" value="alpha/beta hydrolase"/>
    <property type="match status" value="1"/>
</dbReference>
<dbReference type="InterPro" id="IPR029058">
    <property type="entry name" value="AB_hydrolase_fold"/>
</dbReference>
<reference evidence="3 4" key="1">
    <citation type="journal article" date="2016" name="Sci. Rep.">
        <title>Peltaster fructicola genome reveals evolution from an invasive phytopathogen to an ectophytic parasite.</title>
        <authorList>
            <person name="Xu C."/>
            <person name="Chen H."/>
            <person name="Gleason M.L."/>
            <person name="Xu J.R."/>
            <person name="Liu H."/>
            <person name="Zhang R."/>
            <person name="Sun G."/>
        </authorList>
    </citation>
    <scope>NUCLEOTIDE SEQUENCE [LARGE SCALE GENOMIC DNA]</scope>
    <source>
        <strain evidence="3 4">LNHT1506</strain>
    </source>
</reference>
<dbReference type="OrthoDB" id="408631at2759"/>
<organism evidence="3 4">
    <name type="scientific">Peltaster fructicola</name>
    <dbReference type="NCBI Taxonomy" id="286661"/>
    <lineage>
        <taxon>Eukaryota</taxon>
        <taxon>Fungi</taxon>
        <taxon>Dikarya</taxon>
        <taxon>Ascomycota</taxon>
        <taxon>Pezizomycotina</taxon>
        <taxon>Dothideomycetes</taxon>
        <taxon>Dothideomycetes incertae sedis</taxon>
        <taxon>Peltaster</taxon>
    </lineage>
</organism>
<evidence type="ECO:0000313" key="3">
    <source>
        <dbReference type="EMBL" id="QIX00184.1"/>
    </source>
</evidence>
<dbReference type="SUPFAM" id="SSF53474">
    <property type="entry name" value="alpha/beta-Hydrolases"/>
    <property type="match status" value="1"/>
</dbReference>
<dbReference type="PANTHER" id="PTHR48081">
    <property type="entry name" value="AB HYDROLASE SUPERFAMILY PROTEIN C4A8.06C"/>
    <property type="match status" value="1"/>
</dbReference>
<dbReference type="Proteomes" id="UP000503462">
    <property type="component" value="Chromosome 4"/>
</dbReference>
<dbReference type="InterPro" id="IPR050300">
    <property type="entry name" value="GDXG_lipolytic_enzyme"/>
</dbReference>
<evidence type="ECO:0000313" key="4">
    <source>
        <dbReference type="Proteomes" id="UP000503462"/>
    </source>
</evidence>
<protein>
    <recommendedName>
        <fullName evidence="2">Alpha/beta hydrolase fold-3 domain-containing protein</fullName>
    </recommendedName>
</protein>
<accession>A0A6H0XZK8</accession>
<dbReference type="EMBL" id="CP051142">
    <property type="protein sequence ID" value="QIX00184.1"/>
    <property type="molecule type" value="Genomic_DNA"/>
</dbReference>
<feature type="domain" description="Alpha/beta hydrolase fold-3" evidence="2">
    <location>
        <begin position="64"/>
        <end position="256"/>
    </location>
</feature>
<evidence type="ECO:0000259" key="2">
    <source>
        <dbReference type="Pfam" id="PF07859"/>
    </source>
</evidence>
<dbReference type="AlphaFoldDB" id="A0A6H0XZK8"/>
<dbReference type="GO" id="GO:0016787">
    <property type="term" value="F:hydrolase activity"/>
    <property type="evidence" value="ECO:0007669"/>
    <property type="project" value="UniProtKB-KW"/>
</dbReference>
<gene>
    <name evidence="3" type="ORF">AMS68_005701</name>
</gene>
<evidence type="ECO:0000256" key="1">
    <source>
        <dbReference type="ARBA" id="ARBA00022801"/>
    </source>
</evidence>
<keyword evidence="1" id="KW-0378">Hydrolase</keyword>
<proteinExistence type="predicted"/>
<dbReference type="InterPro" id="IPR013094">
    <property type="entry name" value="AB_hydrolase_3"/>
</dbReference>
<keyword evidence="4" id="KW-1185">Reference proteome</keyword>
<name>A0A6H0XZK8_9PEZI</name>
<dbReference type="Pfam" id="PF07859">
    <property type="entry name" value="Abhydrolase_3"/>
    <property type="match status" value="1"/>
</dbReference>